<dbReference type="Pfam" id="PF13377">
    <property type="entry name" value="Peripla_BP_3"/>
    <property type="match status" value="1"/>
</dbReference>
<feature type="domain" description="HTH lacI-type" evidence="4">
    <location>
        <begin position="13"/>
        <end position="67"/>
    </location>
</feature>
<evidence type="ECO:0000256" key="3">
    <source>
        <dbReference type="ARBA" id="ARBA00023163"/>
    </source>
</evidence>
<evidence type="ECO:0000256" key="1">
    <source>
        <dbReference type="ARBA" id="ARBA00023015"/>
    </source>
</evidence>
<evidence type="ECO:0000256" key="2">
    <source>
        <dbReference type="ARBA" id="ARBA00023125"/>
    </source>
</evidence>
<dbReference type="RefSeq" id="WP_209376349.1">
    <property type="nucleotide sequence ID" value="NZ_JAGIZA010000018.1"/>
</dbReference>
<dbReference type="CDD" id="cd06278">
    <property type="entry name" value="PBP1_LacI-like"/>
    <property type="match status" value="1"/>
</dbReference>
<keyword evidence="3" id="KW-0804">Transcription</keyword>
<dbReference type="SMART" id="SM00354">
    <property type="entry name" value="HTH_LACI"/>
    <property type="match status" value="1"/>
</dbReference>
<dbReference type="SUPFAM" id="SSF47413">
    <property type="entry name" value="lambda repressor-like DNA-binding domains"/>
    <property type="match status" value="1"/>
</dbReference>
<evidence type="ECO:0000259" key="4">
    <source>
        <dbReference type="PROSITE" id="PS50932"/>
    </source>
</evidence>
<keyword evidence="1" id="KW-0805">Transcription regulation</keyword>
<dbReference type="Pfam" id="PF00356">
    <property type="entry name" value="LacI"/>
    <property type="match status" value="1"/>
</dbReference>
<dbReference type="PROSITE" id="PS50932">
    <property type="entry name" value="HTH_LACI_2"/>
    <property type="match status" value="1"/>
</dbReference>
<dbReference type="Proteomes" id="UP000677537">
    <property type="component" value="Unassembled WGS sequence"/>
</dbReference>
<gene>
    <name evidence="5" type="ORF">J5Y10_22400</name>
</gene>
<dbReference type="PANTHER" id="PTHR30146">
    <property type="entry name" value="LACI-RELATED TRANSCRIPTIONAL REPRESSOR"/>
    <property type="match status" value="1"/>
</dbReference>
<protein>
    <submittedName>
        <fullName evidence="5">LacI family DNA-binding transcriptional regulator</fullName>
    </submittedName>
</protein>
<sequence>MDLPAPRLRPARATLLSLAQSAGVSVSTVSRALRGDGRISPATRKRIDALATEAGYAPNAMARTLLGGRSGLIGLVLGPMHNPFYPALLEELVTQAAERGQRLVILHAGEGSMEDRTAQALLQYQLDGCIVTSAVLPSRIATICRENAVPLVMVNRVAREHGTAVCCDNAEGGARLADWLLDAGHARHAVVGGHADTSTSLDRERGFVARLAERGHALALRFDGGSTREGGWAAGTRIAAMPPEERPDAVFAVSDGMAMGVVDALRAGSVPVGEAGGVSVVGFDGVAAALRPPYELTTILQPLRAVVGRGLDLLLARMEEPDRPEEVVMLRGTLHVGRSARRPVGWGI</sequence>
<dbReference type="SUPFAM" id="SSF53822">
    <property type="entry name" value="Periplasmic binding protein-like I"/>
    <property type="match status" value="1"/>
</dbReference>
<dbReference type="Gene3D" id="1.10.260.40">
    <property type="entry name" value="lambda repressor-like DNA-binding domains"/>
    <property type="match status" value="1"/>
</dbReference>
<dbReference type="EMBL" id="JAGIZA010000018">
    <property type="protein sequence ID" value="MBP0495554.1"/>
    <property type="molecule type" value="Genomic_DNA"/>
</dbReference>
<dbReference type="GO" id="GO:0000976">
    <property type="term" value="F:transcription cis-regulatory region binding"/>
    <property type="evidence" value="ECO:0007669"/>
    <property type="project" value="TreeGrafter"/>
</dbReference>
<comment type="caution">
    <text evidence="5">The sequence shown here is derived from an EMBL/GenBank/DDBJ whole genome shotgun (WGS) entry which is preliminary data.</text>
</comment>
<dbReference type="GO" id="GO:0003700">
    <property type="term" value="F:DNA-binding transcription factor activity"/>
    <property type="evidence" value="ECO:0007669"/>
    <property type="project" value="TreeGrafter"/>
</dbReference>
<dbReference type="AlphaFoldDB" id="A0A940S7Z3"/>
<name>A0A940S7Z3_9PROT</name>
<keyword evidence="2 5" id="KW-0238">DNA-binding</keyword>
<organism evidence="5 6">
    <name type="scientific">Roseomonas indoligenes</name>
    <dbReference type="NCBI Taxonomy" id="2820811"/>
    <lineage>
        <taxon>Bacteria</taxon>
        <taxon>Pseudomonadati</taxon>
        <taxon>Pseudomonadota</taxon>
        <taxon>Alphaproteobacteria</taxon>
        <taxon>Acetobacterales</taxon>
        <taxon>Roseomonadaceae</taxon>
        <taxon>Roseomonas</taxon>
    </lineage>
</organism>
<accession>A0A940S7Z3</accession>
<dbReference type="InterPro" id="IPR010982">
    <property type="entry name" value="Lambda_DNA-bd_dom_sf"/>
</dbReference>
<dbReference type="InterPro" id="IPR046335">
    <property type="entry name" value="LacI/GalR-like_sensor"/>
</dbReference>
<keyword evidence="6" id="KW-1185">Reference proteome</keyword>
<dbReference type="InterPro" id="IPR000843">
    <property type="entry name" value="HTH_LacI"/>
</dbReference>
<dbReference type="Gene3D" id="3.40.50.2300">
    <property type="match status" value="2"/>
</dbReference>
<evidence type="ECO:0000313" key="5">
    <source>
        <dbReference type="EMBL" id="MBP0495554.1"/>
    </source>
</evidence>
<dbReference type="InterPro" id="IPR028082">
    <property type="entry name" value="Peripla_BP_I"/>
</dbReference>
<reference evidence="5" key="1">
    <citation type="submission" date="2021-03" db="EMBL/GenBank/DDBJ databases">
        <authorList>
            <person name="So Y."/>
        </authorList>
    </citation>
    <scope>NUCLEOTIDE SEQUENCE</scope>
    <source>
        <strain evidence="5">SG15</strain>
    </source>
</reference>
<dbReference type="CDD" id="cd01392">
    <property type="entry name" value="HTH_LacI"/>
    <property type="match status" value="1"/>
</dbReference>
<dbReference type="PANTHER" id="PTHR30146:SF153">
    <property type="entry name" value="LACTOSE OPERON REPRESSOR"/>
    <property type="match status" value="1"/>
</dbReference>
<proteinExistence type="predicted"/>
<evidence type="ECO:0000313" key="6">
    <source>
        <dbReference type="Proteomes" id="UP000677537"/>
    </source>
</evidence>